<evidence type="ECO:0000259" key="13">
    <source>
        <dbReference type="PROSITE" id="PS51918"/>
    </source>
</evidence>
<reference evidence="14" key="1">
    <citation type="submission" date="2016-02" db="EMBL/GenBank/DDBJ databases">
        <title>Draft Genome Sequence of Sporotomaculum syntrophicum Strain FB, a Syntrophic Benzoate Degrader.</title>
        <authorList>
            <person name="Nobu M.K."/>
            <person name="Narihiro T."/>
            <person name="Qiu Y.-L."/>
            <person name="Ohashi A."/>
            <person name="Liu W.-T."/>
            <person name="Yuji S."/>
        </authorList>
    </citation>
    <scope>NUCLEOTIDE SEQUENCE</scope>
    <source>
        <strain evidence="14">FB</strain>
    </source>
</reference>
<evidence type="ECO:0000256" key="6">
    <source>
        <dbReference type="ARBA" id="ARBA00022691"/>
    </source>
</evidence>
<name>A0A9D3AW08_9FIRM</name>
<evidence type="ECO:0000256" key="3">
    <source>
        <dbReference type="ARBA" id="ARBA00009777"/>
    </source>
</evidence>
<evidence type="ECO:0000256" key="12">
    <source>
        <dbReference type="PIRNR" id="PIRNR000368"/>
    </source>
</evidence>
<dbReference type="AlphaFoldDB" id="A0A9D3AW08"/>
<dbReference type="Pfam" id="PF13353">
    <property type="entry name" value="Fer4_12"/>
    <property type="match status" value="1"/>
</dbReference>
<dbReference type="CDD" id="cd01335">
    <property type="entry name" value="Radical_SAM"/>
    <property type="match status" value="1"/>
</dbReference>
<dbReference type="InterPro" id="IPR058240">
    <property type="entry name" value="rSAM_sf"/>
</dbReference>
<evidence type="ECO:0000256" key="7">
    <source>
        <dbReference type="ARBA" id="ARBA00022723"/>
    </source>
</evidence>
<keyword evidence="9" id="KW-0408">Iron</keyword>
<accession>A0A9D3AW08</accession>
<dbReference type="InterPro" id="IPR001989">
    <property type="entry name" value="Radical_activat_CS"/>
</dbReference>
<sequence>MNTIKLSGMVKESVVDGPGFRLVLFTQGCPRHCPGCQNPDLIPVGGGREMTPDEVLQIIKQNISSLTGGITFSGGDPLMQADALAEILKLIRLEYPQLNIWVYTGYVFEEVKHWPVLQYIDVLVDGPFEESRRDISLAFRGSSNQRLIDVQASLVGEIRCLAIK</sequence>
<comment type="cofactor">
    <cofactor evidence="1">
        <name>[4Fe-4S] cluster</name>
        <dbReference type="ChEBI" id="CHEBI:49883"/>
    </cofactor>
</comment>
<feature type="domain" description="Radical SAM core" evidence="13">
    <location>
        <begin position="15"/>
        <end position="164"/>
    </location>
</feature>
<dbReference type="InterPro" id="IPR013785">
    <property type="entry name" value="Aldolase_TIM"/>
</dbReference>
<evidence type="ECO:0000256" key="11">
    <source>
        <dbReference type="ARBA" id="ARBA00047365"/>
    </source>
</evidence>
<comment type="similarity">
    <text evidence="3 12">Belongs to the organic radical-activating enzymes family.</text>
</comment>
<dbReference type="GO" id="GO:0043365">
    <property type="term" value="F:[formate-C-acetyltransferase]-activating enzyme activity"/>
    <property type="evidence" value="ECO:0007669"/>
    <property type="project" value="InterPro"/>
</dbReference>
<dbReference type="SFLD" id="SFLDF00299">
    <property type="entry name" value="anaerobic_ribonucleoside-triph"/>
    <property type="match status" value="1"/>
</dbReference>
<evidence type="ECO:0000256" key="1">
    <source>
        <dbReference type="ARBA" id="ARBA00001966"/>
    </source>
</evidence>
<evidence type="ECO:0000256" key="10">
    <source>
        <dbReference type="ARBA" id="ARBA00023014"/>
    </source>
</evidence>
<comment type="function">
    <text evidence="2 12">Activation of anaerobic ribonucleoside-triphosphate reductase under anaerobic conditions by generation of an organic free radical, using S-adenosylmethionine and reduced flavodoxin as cosubstrates to produce 5'-deoxy-adenosine.</text>
</comment>
<comment type="catalytic activity">
    <reaction evidence="11">
        <text>glycyl-[protein] + reduced [flavodoxin] + S-adenosyl-L-methionine = glycin-2-yl radical-[protein] + semiquinone [flavodoxin] + 5'-deoxyadenosine + L-methionine + H(+)</text>
        <dbReference type="Rhea" id="RHEA:61976"/>
        <dbReference type="Rhea" id="RHEA-COMP:10622"/>
        <dbReference type="Rhea" id="RHEA-COMP:14480"/>
        <dbReference type="Rhea" id="RHEA-COMP:15993"/>
        <dbReference type="Rhea" id="RHEA-COMP:15994"/>
        <dbReference type="ChEBI" id="CHEBI:15378"/>
        <dbReference type="ChEBI" id="CHEBI:17319"/>
        <dbReference type="ChEBI" id="CHEBI:29947"/>
        <dbReference type="ChEBI" id="CHEBI:32722"/>
        <dbReference type="ChEBI" id="CHEBI:57618"/>
        <dbReference type="ChEBI" id="CHEBI:57844"/>
        <dbReference type="ChEBI" id="CHEBI:59789"/>
        <dbReference type="ChEBI" id="CHEBI:140311"/>
    </reaction>
</comment>
<dbReference type="InterPro" id="IPR012837">
    <property type="entry name" value="NrdG"/>
</dbReference>
<organism evidence="14 15">
    <name type="scientific">Sporotomaculum syntrophicum</name>
    <dbReference type="NCBI Taxonomy" id="182264"/>
    <lineage>
        <taxon>Bacteria</taxon>
        <taxon>Bacillati</taxon>
        <taxon>Bacillota</taxon>
        <taxon>Clostridia</taxon>
        <taxon>Eubacteriales</taxon>
        <taxon>Desulfallaceae</taxon>
        <taxon>Sporotomaculum</taxon>
    </lineage>
</organism>
<evidence type="ECO:0000313" key="15">
    <source>
        <dbReference type="Proteomes" id="UP000798488"/>
    </source>
</evidence>
<evidence type="ECO:0000313" key="14">
    <source>
        <dbReference type="EMBL" id="KAF1084820.1"/>
    </source>
</evidence>
<keyword evidence="5" id="KW-0004">4Fe-4S</keyword>
<dbReference type="OrthoDB" id="9782387at2"/>
<keyword evidence="14" id="KW-0670">Pyruvate</keyword>
<dbReference type="GO" id="GO:0004748">
    <property type="term" value="F:ribonucleoside-diphosphate reductase activity, thioredoxin disulfide as acceptor"/>
    <property type="evidence" value="ECO:0007669"/>
    <property type="project" value="TreeGrafter"/>
</dbReference>
<dbReference type="Gene3D" id="3.20.20.70">
    <property type="entry name" value="Aldolase class I"/>
    <property type="match status" value="1"/>
</dbReference>
<keyword evidence="8 12" id="KW-0560">Oxidoreductase</keyword>
<dbReference type="Proteomes" id="UP000798488">
    <property type="component" value="Unassembled WGS sequence"/>
</dbReference>
<dbReference type="SUPFAM" id="SSF102114">
    <property type="entry name" value="Radical SAM enzymes"/>
    <property type="match status" value="1"/>
</dbReference>
<evidence type="ECO:0000256" key="4">
    <source>
        <dbReference type="ARBA" id="ARBA00014281"/>
    </source>
</evidence>
<evidence type="ECO:0000256" key="8">
    <source>
        <dbReference type="ARBA" id="ARBA00023002"/>
    </source>
</evidence>
<gene>
    <name evidence="14" type="primary">pflA</name>
    <name evidence="14" type="ORF">SPSYN_01990</name>
</gene>
<dbReference type="GO" id="GO:0046872">
    <property type="term" value="F:metal ion binding"/>
    <property type="evidence" value="ECO:0007669"/>
    <property type="project" value="UniProtKB-KW"/>
</dbReference>
<keyword evidence="10" id="KW-0411">Iron-sulfur</keyword>
<dbReference type="PROSITE" id="PS01087">
    <property type="entry name" value="RADICAL_ACTIVATING"/>
    <property type="match status" value="1"/>
</dbReference>
<dbReference type="EC" id="1.97.1.-" evidence="12"/>
<evidence type="ECO:0000256" key="2">
    <source>
        <dbReference type="ARBA" id="ARBA00003852"/>
    </source>
</evidence>
<keyword evidence="7" id="KW-0479">Metal-binding</keyword>
<dbReference type="PANTHER" id="PTHR30352">
    <property type="entry name" value="PYRUVATE FORMATE-LYASE-ACTIVATING ENZYME"/>
    <property type="match status" value="1"/>
</dbReference>
<dbReference type="RefSeq" id="WP_161822319.1">
    <property type="nucleotide sequence ID" value="NZ_LSRS01000004.1"/>
</dbReference>
<dbReference type="SFLD" id="SFLDS00029">
    <property type="entry name" value="Radical_SAM"/>
    <property type="match status" value="1"/>
</dbReference>
<dbReference type="SFLD" id="SFLDG01066">
    <property type="entry name" value="organic_radical-activating_enz"/>
    <property type="match status" value="1"/>
</dbReference>
<dbReference type="GO" id="GO:0051539">
    <property type="term" value="F:4 iron, 4 sulfur cluster binding"/>
    <property type="evidence" value="ECO:0007669"/>
    <property type="project" value="UniProtKB-KW"/>
</dbReference>
<evidence type="ECO:0000256" key="5">
    <source>
        <dbReference type="ARBA" id="ARBA00022485"/>
    </source>
</evidence>
<keyword evidence="6" id="KW-0949">S-adenosyl-L-methionine</keyword>
<dbReference type="PROSITE" id="PS51918">
    <property type="entry name" value="RADICAL_SAM"/>
    <property type="match status" value="1"/>
</dbReference>
<proteinExistence type="inferred from homology"/>
<dbReference type="InterPro" id="IPR034457">
    <property type="entry name" value="Organic_radical-activating"/>
</dbReference>
<dbReference type="PANTHER" id="PTHR30352:SF2">
    <property type="entry name" value="ANAEROBIC RIBONUCLEOSIDE-TRIPHOSPHATE REDUCTASE-ACTIVATING PROTEIN"/>
    <property type="match status" value="1"/>
</dbReference>
<dbReference type="SFLD" id="SFLDG01063">
    <property type="entry name" value="activating_enzymes__group_1"/>
    <property type="match status" value="1"/>
</dbReference>
<keyword evidence="15" id="KW-1185">Reference proteome</keyword>
<dbReference type="PIRSF" id="PIRSF000368">
    <property type="entry name" value="NrdG"/>
    <property type="match status" value="1"/>
</dbReference>
<protein>
    <recommendedName>
        <fullName evidence="4 12">Anaerobic ribonucleoside-triphosphate reductase-activating protein</fullName>
        <ecNumber evidence="12">1.97.1.-</ecNumber>
    </recommendedName>
</protein>
<dbReference type="NCBIfam" id="TIGR02491">
    <property type="entry name" value="NrdG"/>
    <property type="match status" value="1"/>
</dbReference>
<dbReference type="InterPro" id="IPR007197">
    <property type="entry name" value="rSAM"/>
</dbReference>
<comment type="caution">
    <text evidence="14">The sequence shown here is derived from an EMBL/GenBank/DDBJ whole genome shotgun (WGS) entry which is preliminary data.</text>
</comment>
<dbReference type="EMBL" id="LSRS01000004">
    <property type="protein sequence ID" value="KAF1084820.1"/>
    <property type="molecule type" value="Genomic_DNA"/>
</dbReference>
<evidence type="ECO:0000256" key="9">
    <source>
        <dbReference type="ARBA" id="ARBA00023004"/>
    </source>
</evidence>